<organism evidence="10 11">
    <name type="scientific">Eiseniibacteriota bacterium</name>
    <dbReference type="NCBI Taxonomy" id="2212470"/>
    <lineage>
        <taxon>Bacteria</taxon>
        <taxon>Candidatus Eiseniibacteriota</taxon>
    </lineage>
</organism>
<evidence type="ECO:0000313" key="10">
    <source>
        <dbReference type="EMBL" id="TMQ70932.1"/>
    </source>
</evidence>
<dbReference type="Pfam" id="PF00733">
    <property type="entry name" value="Asn_synthase"/>
    <property type="match status" value="2"/>
</dbReference>
<proteinExistence type="inferred from homology"/>
<dbReference type="EC" id="6.3.5.4" evidence="3"/>
<evidence type="ECO:0000256" key="4">
    <source>
        <dbReference type="ARBA" id="ARBA00022741"/>
    </source>
</evidence>
<dbReference type="PIRSF" id="PIRSF001589">
    <property type="entry name" value="Asn_synthetase_glu-h"/>
    <property type="match status" value="1"/>
</dbReference>
<dbReference type="Gene3D" id="3.40.50.620">
    <property type="entry name" value="HUPs"/>
    <property type="match status" value="1"/>
</dbReference>
<feature type="binding site" evidence="7">
    <location>
        <position position="84"/>
    </location>
    <ligand>
        <name>L-glutamine</name>
        <dbReference type="ChEBI" id="CHEBI:58359"/>
    </ligand>
</feature>
<dbReference type="SUPFAM" id="SSF56235">
    <property type="entry name" value="N-terminal nucleophile aminohydrolases (Ntn hydrolases)"/>
    <property type="match status" value="1"/>
</dbReference>
<dbReference type="CDD" id="cd01991">
    <property type="entry name" value="Asn_synthase_B_C"/>
    <property type="match status" value="1"/>
</dbReference>
<protein>
    <recommendedName>
        <fullName evidence="3">asparagine synthase (glutamine-hydrolyzing)</fullName>
        <ecNumber evidence="3">6.3.5.4</ecNumber>
    </recommendedName>
</protein>
<evidence type="ECO:0000256" key="2">
    <source>
        <dbReference type="ARBA" id="ARBA00005752"/>
    </source>
</evidence>
<feature type="domain" description="Asparagine synthetase" evidence="8">
    <location>
        <begin position="462"/>
        <end position="555"/>
    </location>
</feature>
<dbReference type="GO" id="GO:0005524">
    <property type="term" value="F:ATP binding"/>
    <property type="evidence" value="ECO:0007669"/>
    <property type="project" value="UniProtKB-KW"/>
</dbReference>
<evidence type="ECO:0000256" key="7">
    <source>
        <dbReference type="PIRSR" id="PIRSR001589-2"/>
    </source>
</evidence>
<sequence>MGAILGLVGEGSLAELRDMAAPLAPRGRLTRVLTPAAGVLLGQCGHAAAPEGAGTAVGDCQLDNADALRERLAAHGRPDVGGDDADLLGALIGAFGIEGLAHVRGYFSVACWDERERSLTLACDTAGFRLLRFVAMAGRFAFASAYKALLALPDLNPQPDRDAIQYYLAAMHPPLGSTFLAGVSTMTGGEVIVLCEGHWERRRYWTPAVLPVRRTRAGHVAAVREAFLDVVRRKVRPYPRIGFTMSGGLDAPAILAAVRQVKPEAQLVTFTIGSGGSDPEIVGAARVAEHFGTEHHALTFAPESLPQDLPRMIWLMEDCHSREEGLLQFQVMRGTGQQVPVVMAGHGADALLGGMPRHRLIRLAATFPALTGPLTEIYGLTQIGKPPESWLGRLMAYAIYRGREVPPPKVIGAGLGPTVPWPGTVDRAAGKEVLDMPTFRLLEPLHQVEQVHFQTPLRGGLRDQKAILRAALEGLLPPEILLRPKAIQRVRHDQVLSDILDHMADERLTPEAVRQRGLVDPAFVAAVRRRPPGAAYPNEQLYRLWSLVSLETWARQFLDGAGAPAGVSPEGAA</sequence>
<dbReference type="PANTHER" id="PTHR43284">
    <property type="entry name" value="ASPARAGINE SYNTHETASE (GLUTAMINE-HYDROLYZING)"/>
    <property type="match status" value="1"/>
</dbReference>
<feature type="binding site" evidence="7">
    <location>
        <position position="272"/>
    </location>
    <ligand>
        <name>ATP</name>
        <dbReference type="ChEBI" id="CHEBI:30616"/>
    </ligand>
</feature>
<feature type="domain" description="Glutamine amidotransferase type-2" evidence="9">
    <location>
        <begin position="54"/>
        <end position="151"/>
    </location>
</feature>
<evidence type="ECO:0000256" key="6">
    <source>
        <dbReference type="ARBA" id="ARBA00048741"/>
    </source>
</evidence>
<dbReference type="GO" id="GO:0004066">
    <property type="term" value="F:asparagine synthase (glutamine-hydrolyzing) activity"/>
    <property type="evidence" value="ECO:0007669"/>
    <property type="project" value="UniProtKB-EC"/>
</dbReference>
<accession>A0A538U4W3</accession>
<evidence type="ECO:0000259" key="8">
    <source>
        <dbReference type="Pfam" id="PF00733"/>
    </source>
</evidence>
<name>A0A538U4W3_UNCEI</name>
<dbReference type="Gene3D" id="3.60.20.10">
    <property type="entry name" value="Glutamine Phosphoribosylpyrophosphate, subunit 1, domain 1"/>
    <property type="match status" value="1"/>
</dbReference>
<evidence type="ECO:0000256" key="3">
    <source>
        <dbReference type="ARBA" id="ARBA00012737"/>
    </source>
</evidence>
<comment type="similarity">
    <text evidence="2">Belongs to the asparagine synthetase family.</text>
</comment>
<evidence type="ECO:0000259" key="9">
    <source>
        <dbReference type="Pfam" id="PF13537"/>
    </source>
</evidence>
<evidence type="ECO:0000313" key="11">
    <source>
        <dbReference type="Proteomes" id="UP000319771"/>
    </source>
</evidence>
<dbReference type="Proteomes" id="UP000319771">
    <property type="component" value="Unassembled WGS sequence"/>
</dbReference>
<evidence type="ECO:0000256" key="5">
    <source>
        <dbReference type="ARBA" id="ARBA00022840"/>
    </source>
</evidence>
<dbReference type="InterPro" id="IPR029055">
    <property type="entry name" value="Ntn_hydrolases_N"/>
</dbReference>
<dbReference type="InterPro" id="IPR017932">
    <property type="entry name" value="GATase_2_dom"/>
</dbReference>
<dbReference type="SUPFAM" id="SSF52402">
    <property type="entry name" value="Adenine nucleotide alpha hydrolases-like"/>
    <property type="match status" value="1"/>
</dbReference>
<dbReference type="PANTHER" id="PTHR43284:SF1">
    <property type="entry name" value="ASPARAGINE SYNTHETASE"/>
    <property type="match status" value="1"/>
</dbReference>
<feature type="domain" description="Asparagine synthetase" evidence="8">
    <location>
        <begin position="223"/>
        <end position="371"/>
    </location>
</feature>
<comment type="catalytic activity">
    <reaction evidence="6">
        <text>L-aspartate + L-glutamine + ATP + H2O = L-asparagine + L-glutamate + AMP + diphosphate + H(+)</text>
        <dbReference type="Rhea" id="RHEA:12228"/>
        <dbReference type="ChEBI" id="CHEBI:15377"/>
        <dbReference type="ChEBI" id="CHEBI:15378"/>
        <dbReference type="ChEBI" id="CHEBI:29985"/>
        <dbReference type="ChEBI" id="CHEBI:29991"/>
        <dbReference type="ChEBI" id="CHEBI:30616"/>
        <dbReference type="ChEBI" id="CHEBI:33019"/>
        <dbReference type="ChEBI" id="CHEBI:58048"/>
        <dbReference type="ChEBI" id="CHEBI:58359"/>
        <dbReference type="ChEBI" id="CHEBI:456215"/>
        <dbReference type="EC" id="6.3.5.4"/>
    </reaction>
</comment>
<evidence type="ECO:0000256" key="1">
    <source>
        <dbReference type="ARBA" id="ARBA00005187"/>
    </source>
</evidence>
<dbReference type="Pfam" id="PF13537">
    <property type="entry name" value="GATase_7"/>
    <property type="match status" value="1"/>
</dbReference>
<keyword evidence="4 7" id="KW-0547">Nucleotide-binding</keyword>
<dbReference type="EMBL" id="VBPB01000195">
    <property type="protein sequence ID" value="TMQ70932.1"/>
    <property type="molecule type" value="Genomic_DNA"/>
</dbReference>
<keyword evidence="5 7" id="KW-0067">ATP-binding</keyword>
<gene>
    <name evidence="10" type="ORF">E6K81_11370</name>
</gene>
<dbReference type="InterPro" id="IPR006426">
    <property type="entry name" value="Asn_synth_AEB"/>
</dbReference>
<dbReference type="InterPro" id="IPR001962">
    <property type="entry name" value="Asn_synthase"/>
</dbReference>
<reference evidence="10 11" key="1">
    <citation type="journal article" date="2019" name="Nat. Microbiol.">
        <title>Mediterranean grassland soil C-N compound turnover is dependent on rainfall and depth, and is mediated by genomically divergent microorganisms.</title>
        <authorList>
            <person name="Diamond S."/>
            <person name="Andeer P.F."/>
            <person name="Li Z."/>
            <person name="Crits-Christoph A."/>
            <person name="Burstein D."/>
            <person name="Anantharaman K."/>
            <person name="Lane K.R."/>
            <person name="Thomas B.C."/>
            <person name="Pan C."/>
            <person name="Northen T.R."/>
            <person name="Banfield J.F."/>
        </authorList>
    </citation>
    <scope>NUCLEOTIDE SEQUENCE [LARGE SCALE GENOMIC DNA]</scope>
    <source>
        <strain evidence="10">WS_11</strain>
    </source>
</reference>
<dbReference type="GO" id="GO:0005829">
    <property type="term" value="C:cytosol"/>
    <property type="evidence" value="ECO:0007669"/>
    <property type="project" value="TreeGrafter"/>
</dbReference>
<dbReference type="AlphaFoldDB" id="A0A538U4W3"/>
<comment type="pathway">
    <text evidence="1">Amino-acid biosynthesis; L-asparagine biosynthesis; L-asparagine from L-aspartate (L-Gln route): step 1/1.</text>
</comment>
<dbReference type="GO" id="GO:0006529">
    <property type="term" value="P:asparagine biosynthetic process"/>
    <property type="evidence" value="ECO:0007669"/>
    <property type="project" value="InterPro"/>
</dbReference>
<dbReference type="InterPro" id="IPR014729">
    <property type="entry name" value="Rossmann-like_a/b/a_fold"/>
</dbReference>
<comment type="caution">
    <text evidence="10">The sequence shown here is derived from an EMBL/GenBank/DDBJ whole genome shotgun (WGS) entry which is preliminary data.</text>
</comment>
<dbReference type="InterPro" id="IPR051786">
    <property type="entry name" value="ASN_synthetase/amidase"/>
</dbReference>